<feature type="transmembrane region" description="Helical" evidence="8">
    <location>
        <begin position="31"/>
        <end position="49"/>
    </location>
</feature>
<gene>
    <name evidence="10" type="primary">ntpK_24</name>
    <name evidence="10" type="ORF">SDC9_168013</name>
</gene>
<evidence type="ECO:0000256" key="6">
    <source>
        <dbReference type="ARBA" id="ARBA00023065"/>
    </source>
</evidence>
<feature type="domain" description="V-ATPase proteolipid subunit C-like" evidence="9">
    <location>
        <begin position="64"/>
        <end position="123"/>
    </location>
</feature>
<organism evidence="10">
    <name type="scientific">bioreactor metagenome</name>
    <dbReference type="NCBI Taxonomy" id="1076179"/>
    <lineage>
        <taxon>unclassified sequences</taxon>
        <taxon>metagenomes</taxon>
        <taxon>ecological metagenomes</taxon>
    </lineage>
</organism>
<keyword evidence="5 8" id="KW-1133">Transmembrane helix</keyword>
<evidence type="ECO:0000259" key="9">
    <source>
        <dbReference type="Pfam" id="PF00137"/>
    </source>
</evidence>
<evidence type="ECO:0000256" key="5">
    <source>
        <dbReference type="ARBA" id="ARBA00022989"/>
    </source>
</evidence>
<proteinExistence type="inferred from homology"/>
<evidence type="ECO:0000256" key="4">
    <source>
        <dbReference type="ARBA" id="ARBA00022692"/>
    </source>
</evidence>
<dbReference type="PANTHER" id="PTHR10263">
    <property type="entry name" value="V-TYPE PROTON ATPASE PROTEOLIPID SUBUNIT"/>
    <property type="match status" value="1"/>
</dbReference>
<dbReference type="NCBIfam" id="NF005124">
    <property type="entry name" value="PRK06558.1"/>
    <property type="match status" value="1"/>
</dbReference>
<reference evidence="10" key="1">
    <citation type="submission" date="2019-08" db="EMBL/GenBank/DDBJ databases">
        <authorList>
            <person name="Kucharzyk K."/>
            <person name="Murdoch R.W."/>
            <person name="Higgins S."/>
            <person name="Loffler F."/>
        </authorList>
    </citation>
    <scope>NUCLEOTIDE SEQUENCE</scope>
</reference>
<keyword evidence="6" id="KW-0406">Ion transport</keyword>
<protein>
    <submittedName>
        <fullName evidence="10">V-type sodium ATPase subunit K</fullName>
    </submittedName>
</protein>
<dbReference type="InterPro" id="IPR035921">
    <property type="entry name" value="F/V-ATP_Csub_sf"/>
</dbReference>
<name>A0A645G979_9ZZZZ</name>
<keyword evidence="3" id="KW-0813">Transport</keyword>
<feature type="transmembrane region" description="Helical" evidence="8">
    <location>
        <begin position="102"/>
        <end position="125"/>
    </location>
</feature>
<evidence type="ECO:0000313" key="10">
    <source>
        <dbReference type="EMBL" id="MPN20634.1"/>
    </source>
</evidence>
<sequence>MVGEAAAGVVTEDPTKFGKALLLQALPGTQGIYGFITAFIVILKLNVLAGDPVILTDAQGWYIFCACISIAFVGLFSALYQARVACAGVNILAKRPDQFIKGVISSALVETYAIFSLLVSLLMILSLKI</sequence>
<dbReference type="GO" id="GO:0033179">
    <property type="term" value="C:proton-transporting V-type ATPase, V0 domain"/>
    <property type="evidence" value="ECO:0007669"/>
    <property type="project" value="InterPro"/>
</dbReference>
<dbReference type="PRINTS" id="PR00122">
    <property type="entry name" value="VACATPASE"/>
</dbReference>
<dbReference type="EMBL" id="VSSQ01068443">
    <property type="protein sequence ID" value="MPN20634.1"/>
    <property type="molecule type" value="Genomic_DNA"/>
</dbReference>
<dbReference type="Gene3D" id="1.20.120.610">
    <property type="entry name" value="lithium bound rotor ring of v- atpase"/>
    <property type="match status" value="1"/>
</dbReference>
<evidence type="ECO:0000256" key="7">
    <source>
        <dbReference type="ARBA" id="ARBA00023136"/>
    </source>
</evidence>
<dbReference type="CDD" id="cd18180">
    <property type="entry name" value="ATP-synt_Vo_Ao_c_NTPK_rpt2"/>
    <property type="match status" value="1"/>
</dbReference>
<evidence type="ECO:0000256" key="2">
    <source>
        <dbReference type="ARBA" id="ARBA00007296"/>
    </source>
</evidence>
<comment type="similarity">
    <text evidence="2">Belongs to the V-ATPase proteolipid subunit family.</text>
</comment>
<comment type="subcellular location">
    <subcellularLocation>
        <location evidence="1">Membrane</location>
        <topology evidence="1">Multi-pass membrane protein</topology>
    </subcellularLocation>
</comment>
<dbReference type="InterPro" id="IPR000245">
    <property type="entry name" value="ATPase_proteolipid_csu"/>
</dbReference>
<keyword evidence="7 8" id="KW-0472">Membrane</keyword>
<feature type="domain" description="V-ATPase proteolipid subunit C-like" evidence="9">
    <location>
        <begin position="1"/>
        <end position="40"/>
    </location>
</feature>
<dbReference type="GO" id="GO:0046961">
    <property type="term" value="F:proton-transporting ATPase activity, rotational mechanism"/>
    <property type="evidence" value="ECO:0007669"/>
    <property type="project" value="InterPro"/>
</dbReference>
<accession>A0A645G979</accession>
<dbReference type="AlphaFoldDB" id="A0A645G979"/>
<keyword evidence="4 8" id="KW-0812">Transmembrane</keyword>
<dbReference type="CDD" id="cd18179">
    <property type="entry name" value="ATP-synt_Vo_Ao_c_NTPK_rpt1"/>
    <property type="match status" value="1"/>
</dbReference>
<dbReference type="Pfam" id="PF00137">
    <property type="entry name" value="ATP-synt_C"/>
    <property type="match status" value="2"/>
</dbReference>
<evidence type="ECO:0000256" key="1">
    <source>
        <dbReference type="ARBA" id="ARBA00004141"/>
    </source>
</evidence>
<dbReference type="InterPro" id="IPR002379">
    <property type="entry name" value="ATPase_proteolipid_c-like_dom"/>
</dbReference>
<evidence type="ECO:0000256" key="3">
    <source>
        <dbReference type="ARBA" id="ARBA00022448"/>
    </source>
</evidence>
<dbReference type="SUPFAM" id="SSF81333">
    <property type="entry name" value="F1F0 ATP synthase subunit C"/>
    <property type="match status" value="2"/>
</dbReference>
<comment type="caution">
    <text evidence="10">The sequence shown here is derived from an EMBL/GenBank/DDBJ whole genome shotgun (WGS) entry which is preliminary data.</text>
</comment>
<evidence type="ECO:0000256" key="8">
    <source>
        <dbReference type="SAM" id="Phobius"/>
    </source>
</evidence>
<feature type="transmembrane region" description="Helical" evidence="8">
    <location>
        <begin position="61"/>
        <end position="82"/>
    </location>
</feature>